<gene>
    <name evidence="3" type="ORF">BYL167_LOCUS29358</name>
</gene>
<evidence type="ECO:0000256" key="1">
    <source>
        <dbReference type="SAM" id="SignalP"/>
    </source>
</evidence>
<dbReference type="SUPFAM" id="SSF49785">
    <property type="entry name" value="Galactose-binding domain-like"/>
    <property type="match status" value="1"/>
</dbReference>
<comment type="caution">
    <text evidence="3">The sequence shown here is derived from an EMBL/GenBank/DDBJ whole genome shotgun (WGS) entry which is preliminary data.</text>
</comment>
<dbReference type="PANTHER" id="PTHR37836:SF2">
    <property type="entry name" value="DUF4038 DOMAIN-CONTAINING PROTEIN"/>
    <property type="match status" value="1"/>
</dbReference>
<dbReference type="EMBL" id="CAJOBH010044617">
    <property type="protein sequence ID" value="CAF4347465.1"/>
    <property type="molecule type" value="Genomic_DNA"/>
</dbReference>
<dbReference type="Gene3D" id="2.60.120.260">
    <property type="entry name" value="Galactose-binding domain-like"/>
    <property type="match status" value="1"/>
</dbReference>
<feature type="chain" id="PRO_5035776375" description="Apiosidase-like catalytic domain-containing protein" evidence="1">
    <location>
        <begin position="23"/>
        <end position="613"/>
    </location>
</feature>
<feature type="domain" description="Apiosidase-like catalytic" evidence="2">
    <location>
        <begin position="84"/>
        <end position="369"/>
    </location>
</feature>
<proteinExistence type="predicted"/>
<sequence length="613" mass="70016">MDRSQNWFLVLNILFMFPYIQALNLTVECWNLVEISLNAAGNYSRPYIDVDDLRATLVSSTGISMTMPGFWDGGQTWKIRFAPIVDGMIDRRLEQGFTVWKAETFANNNEQGNPARNEGGPAWNNDDFFTDLNPAFWQNIDQRIEYLASKGMVISMAQGIGRSMKNASAESDHKRLARYILARYGAYPTVWITAQEFNDMAAGACGQCWAHVAEYVYDFDPYKRANSMHNAYTNPIVYHDQLWYGFVTLQQSHNRVSSVDYWLTQYNAIPPRPILEDEANYEDIIPWYGGGTITPKWKTRQSAWQSQIAGTFGFTYGAQGIWWACYATKEINYNCGNGSDARAWNTAIDFSVGEQMSFMASFWTAFDWWILVPDENAIIWLAAPNNTQRPYQKTDGNNRTLVIAYLPLQLNGTVYNGTVRNLSPTGVYMSQWFNPRNGTYSMIDKGWMPTKSGLWNIPNQPTSNDDWVLKIQLINGSNTSPNYAFGMNIKRSSDQNINDRFNKAVDGNLSTSWQINNTQGSNNSWLTIEFCVNITFNKVRIIAYGQRTTAYYIEYWNGTNWFIAYTKSTLNNKDDITFTAVTGSQMRIVFTSDDGYSSIVYEVEVYDLTSTDI</sequence>
<dbReference type="PANTHER" id="PTHR37836">
    <property type="entry name" value="LMO1036 PROTEIN"/>
    <property type="match status" value="1"/>
</dbReference>
<dbReference type="Pfam" id="PF13204">
    <property type="entry name" value="Apiosidase"/>
    <property type="match status" value="1"/>
</dbReference>
<dbReference type="InterPro" id="IPR008979">
    <property type="entry name" value="Galactose-bd-like_sf"/>
</dbReference>
<dbReference type="Proteomes" id="UP000681967">
    <property type="component" value="Unassembled WGS sequence"/>
</dbReference>
<keyword evidence="1" id="KW-0732">Signal</keyword>
<feature type="signal peptide" evidence="1">
    <location>
        <begin position="1"/>
        <end position="22"/>
    </location>
</feature>
<evidence type="ECO:0000313" key="3">
    <source>
        <dbReference type="EMBL" id="CAF4347465.1"/>
    </source>
</evidence>
<protein>
    <recommendedName>
        <fullName evidence="2">Apiosidase-like catalytic domain-containing protein</fullName>
    </recommendedName>
</protein>
<evidence type="ECO:0000259" key="2">
    <source>
        <dbReference type="Pfam" id="PF13204"/>
    </source>
</evidence>
<name>A0A8S2UIU1_9BILA</name>
<accession>A0A8S2UIU1</accession>
<dbReference type="InterPro" id="IPR025277">
    <property type="entry name" value="Apiosidase-like_cat_dom"/>
</dbReference>
<dbReference type="AlphaFoldDB" id="A0A8S2UIU1"/>
<evidence type="ECO:0000313" key="4">
    <source>
        <dbReference type="Proteomes" id="UP000681967"/>
    </source>
</evidence>
<organism evidence="3 4">
    <name type="scientific">Rotaria magnacalcarata</name>
    <dbReference type="NCBI Taxonomy" id="392030"/>
    <lineage>
        <taxon>Eukaryota</taxon>
        <taxon>Metazoa</taxon>
        <taxon>Spiralia</taxon>
        <taxon>Gnathifera</taxon>
        <taxon>Rotifera</taxon>
        <taxon>Eurotatoria</taxon>
        <taxon>Bdelloidea</taxon>
        <taxon>Philodinida</taxon>
        <taxon>Philodinidae</taxon>
        <taxon>Rotaria</taxon>
    </lineage>
</organism>
<dbReference type="Pfam" id="PF22633">
    <property type="entry name" value="F5_F8_type_C_2"/>
    <property type="match status" value="1"/>
</dbReference>
<reference evidence="3" key="1">
    <citation type="submission" date="2021-02" db="EMBL/GenBank/DDBJ databases">
        <authorList>
            <person name="Nowell W R."/>
        </authorList>
    </citation>
    <scope>NUCLEOTIDE SEQUENCE</scope>
</reference>
<dbReference type="Gene3D" id="3.20.20.80">
    <property type="entry name" value="Glycosidases"/>
    <property type="match status" value="1"/>
</dbReference>